<gene>
    <name evidence="11" type="ORF">AMELA_G00166870</name>
</gene>
<comment type="cofactor">
    <cofactor evidence="6">
        <name>[2Fe-2S] cluster</name>
        <dbReference type="ChEBI" id="CHEBI:190135"/>
    </cofactor>
</comment>
<organism evidence="11 12">
    <name type="scientific">Ameiurus melas</name>
    <name type="common">Black bullhead</name>
    <name type="synonym">Silurus melas</name>
    <dbReference type="NCBI Taxonomy" id="219545"/>
    <lineage>
        <taxon>Eukaryota</taxon>
        <taxon>Metazoa</taxon>
        <taxon>Chordata</taxon>
        <taxon>Craniata</taxon>
        <taxon>Vertebrata</taxon>
        <taxon>Euteleostomi</taxon>
        <taxon>Actinopterygii</taxon>
        <taxon>Neopterygii</taxon>
        <taxon>Teleostei</taxon>
        <taxon>Ostariophysi</taxon>
        <taxon>Siluriformes</taxon>
        <taxon>Ictaluridae</taxon>
        <taxon>Ameiurus</taxon>
    </lineage>
</organism>
<evidence type="ECO:0000256" key="1">
    <source>
        <dbReference type="ARBA" id="ARBA00022714"/>
    </source>
</evidence>
<dbReference type="SMART" id="SM00401">
    <property type="entry name" value="ZnF_GATA"/>
    <property type="match status" value="1"/>
</dbReference>
<feature type="region of interest" description="Disordered" evidence="8">
    <location>
        <begin position="475"/>
        <end position="499"/>
    </location>
</feature>
<dbReference type="GO" id="GO:0007283">
    <property type="term" value="P:spermatogenesis"/>
    <property type="evidence" value="ECO:0007669"/>
    <property type="project" value="TreeGrafter"/>
</dbReference>
<keyword evidence="12" id="KW-1185">Reference proteome</keyword>
<proteinExistence type="predicted"/>
<dbReference type="PROSITE" id="PS51085">
    <property type="entry name" value="2FE2S_FER_2"/>
    <property type="match status" value="1"/>
</dbReference>
<keyword evidence="5" id="KW-0539">Nucleus</keyword>
<name>A0A7J6ADI5_AMEME</name>
<dbReference type="PANTHER" id="PTHR47341">
    <property type="entry name" value="GATA-TYPE ZINC FINGER PROTEIN 1"/>
    <property type="match status" value="1"/>
</dbReference>
<evidence type="ECO:0008006" key="13">
    <source>
        <dbReference type="Google" id="ProtNLM"/>
    </source>
</evidence>
<evidence type="ECO:0000256" key="3">
    <source>
        <dbReference type="ARBA" id="ARBA00023004"/>
    </source>
</evidence>
<protein>
    <recommendedName>
        <fullName evidence="13">2Fe-2S ferredoxin-type domain-containing protein</fullName>
    </recommendedName>
</protein>
<dbReference type="AlphaFoldDB" id="A0A7J6ADI5"/>
<dbReference type="SUPFAM" id="SSF57716">
    <property type="entry name" value="Glucocorticoid receptor-like (DNA-binding domain)"/>
    <property type="match status" value="1"/>
</dbReference>
<dbReference type="GO" id="GO:0140647">
    <property type="term" value="P:P450-containing electron transport chain"/>
    <property type="evidence" value="ECO:0007669"/>
    <property type="project" value="InterPro"/>
</dbReference>
<comment type="caution">
    <text evidence="11">The sequence shown here is derived from an EMBL/GenBank/DDBJ whole genome shotgun (WGS) entry which is preliminary data.</text>
</comment>
<keyword evidence="7" id="KW-0863">Zinc-finger</keyword>
<dbReference type="GO" id="GO:0043565">
    <property type="term" value="F:sequence-specific DNA binding"/>
    <property type="evidence" value="ECO:0007669"/>
    <property type="project" value="InterPro"/>
</dbReference>
<dbReference type="SUPFAM" id="SSF54292">
    <property type="entry name" value="2Fe-2S ferredoxin-like"/>
    <property type="match status" value="1"/>
</dbReference>
<dbReference type="PANTHER" id="PTHR47341:SF1">
    <property type="entry name" value="GATA-TYPE ZINC FINGER PROTEIN 1"/>
    <property type="match status" value="1"/>
</dbReference>
<feature type="region of interest" description="Disordered" evidence="8">
    <location>
        <begin position="210"/>
        <end position="239"/>
    </location>
</feature>
<dbReference type="Pfam" id="PF00320">
    <property type="entry name" value="GATA"/>
    <property type="match status" value="1"/>
</dbReference>
<evidence type="ECO:0000256" key="6">
    <source>
        <dbReference type="ARBA" id="ARBA00034078"/>
    </source>
</evidence>
<evidence type="ECO:0000256" key="5">
    <source>
        <dbReference type="ARBA" id="ARBA00023242"/>
    </source>
</evidence>
<keyword evidence="2" id="KW-0479">Metal-binding</keyword>
<dbReference type="InterPro" id="IPR036010">
    <property type="entry name" value="2Fe-2S_ferredoxin-like_sf"/>
</dbReference>
<dbReference type="GO" id="GO:0006357">
    <property type="term" value="P:regulation of transcription by RNA polymerase II"/>
    <property type="evidence" value="ECO:0007669"/>
    <property type="project" value="TreeGrafter"/>
</dbReference>
<feature type="domain" description="GATA-type" evidence="9">
    <location>
        <begin position="581"/>
        <end position="610"/>
    </location>
</feature>
<dbReference type="InterPro" id="IPR013088">
    <property type="entry name" value="Znf_NHR/GATA"/>
</dbReference>
<dbReference type="Proteomes" id="UP000593565">
    <property type="component" value="Unassembled WGS sequence"/>
</dbReference>
<keyword evidence="4" id="KW-0411">Iron-sulfur</keyword>
<feature type="region of interest" description="Disordered" evidence="8">
    <location>
        <begin position="51"/>
        <end position="72"/>
    </location>
</feature>
<feature type="compositionally biased region" description="Basic residues" evidence="8">
    <location>
        <begin position="525"/>
        <end position="535"/>
    </location>
</feature>
<keyword evidence="1" id="KW-0001">2Fe-2S</keyword>
<evidence type="ECO:0000256" key="7">
    <source>
        <dbReference type="PROSITE-ProRule" id="PRU00094"/>
    </source>
</evidence>
<dbReference type="CDD" id="cd00207">
    <property type="entry name" value="fer2"/>
    <property type="match status" value="1"/>
</dbReference>
<dbReference type="InterPro" id="IPR018298">
    <property type="entry name" value="Adrenodoxin_Fe-S_BS"/>
</dbReference>
<dbReference type="Gene3D" id="3.30.50.10">
    <property type="entry name" value="Erythroid Transcription Factor GATA-1, subunit A"/>
    <property type="match status" value="1"/>
</dbReference>
<feature type="compositionally biased region" description="Polar residues" evidence="8">
    <location>
        <begin position="486"/>
        <end position="499"/>
    </location>
</feature>
<evidence type="ECO:0000256" key="2">
    <source>
        <dbReference type="ARBA" id="ARBA00022723"/>
    </source>
</evidence>
<evidence type="ECO:0000313" key="11">
    <source>
        <dbReference type="EMBL" id="KAF4080119.1"/>
    </source>
</evidence>
<evidence type="ECO:0000256" key="4">
    <source>
        <dbReference type="ARBA" id="ARBA00023014"/>
    </source>
</evidence>
<dbReference type="InterPro" id="IPR001055">
    <property type="entry name" value="Adrenodoxin-like"/>
</dbReference>
<keyword evidence="3" id="KW-0408">Iron</keyword>
<evidence type="ECO:0000313" key="12">
    <source>
        <dbReference type="Proteomes" id="UP000593565"/>
    </source>
</evidence>
<sequence>MAAASAVRASIGLTLKLLKVAPQCRVCPFNRLNICNGAAIAKSNRRFSAPSRQLQTSIHRHQSEKDSSTVEDPDEDVINVVFIDRSGERIPVKAKVGDSVLYLAHRYGIGLEGACEASLACSTCHVYVNDEYYDKLPEPEEREDDMLDMAPMLQENSRLGCQIILTPDLDGIELTLPKAEKKRLTQPSQETPNCRLNWTTLADSSFEENIQGRSSEANPPAGLSNCTMTSESSREDMDPEDICMTPSSLLYLLHEATKLVTPPEQHSLDADKLHDGSKETIVSHNSTSLKQKGQEVRSVKTQPSFTAGFSVLSSSPWEVMSLINLQCERLLHSGGTCGEEKDSQRLHTTKINTISEDRDVMQEWSSFPSAGLTSSTVSSRADAMELAMESDVCCSVPHIIDPTDHLSVRRTSENRQGATIKDVEDLAELTSETTEDSFLSSRVESEERTDHCFLGETSVLPLDLTKKVEICERTIENGESPESESALMSETPPSRTDLNNNLENEDIREAEKILTAISAQSSWGNRRRTPRKQAHPARSADLQDPALQGVMFSMHPELDRSTDQCRLLITSNYRQAHKKICASCCTKKTPLWRDAEDGTPLCNACGIRYKKYRVRCMQCWNIPRKEASSNSKCLKCGDLLQLSSQSKRAGW</sequence>
<dbReference type="PROSITE" id="PS00814">
    <property type="entry name" value="ADX"/>
    <property type="match status" value="1"/>
</dbReference>
<dbReference type="Gene3D" id="3.10.20.30">
    <property type="match status" value="1"/>
</dbReference>
<dbReference type="PROSITE" id="PS50114">
    <property type="entry name" value="GATA_ZN_FINGER_2"/>
    <property type="match status" value="1"/>
</dbReference>
<dbReference type="GO" id="GO:0048599">
    <property type="term" value="P:oocyte development"/>
    <property type="evidence" value="ECO:0007669"/>
    <property type="project" value="TreeGrafter"/>
</dbReference>
<evidence type="ECO:0000259" key="9">
    <source>
        <dbReference type="PROSITE" id="PS50114"/>
    </source>
</evidence>
<accession>A0A7J6ADI5</accession>
<dbReference type="GO" id="GO:0051537">
    <property type="term" value="F:2 iron, 2 sulfur cluster binding"/>
    <property type="evidence" value="ECO:0007669"/>
    <property type="project" value="UniProtKB-KW"/>
</dbReference>
<dbReference type="EMBL" id="JAAGNN010000014">
    <property type="protein sequence ID" value="KAF4080119.1"/>
    <property type="molecule type" value="Genomic_DNA"/>
</dbReference>
<dbReference type="GO" id="GO:0008270">
    <property type="term" value="F:zinc ion binding"/>
    <property type="evidence" value="ECO:0007669"/>
    <property type="project" value="UniProtKB-KW"/>
</dbReference>
<feature type="region of interest" description="Disordered" evidence="8">
    <location>
        <begin position="521"/>
        <end position="542"/>
    </location>
</feature>
<dbReference type="InterPro" id="IPR001041">
    <property type="entry name" value="2Fe-2S_ferredoxin-type"/>
</dbReference>
<dbReference type="InterPro" id="IPR012675">
    <property type="entry name" value="Beta-grasp_dom_sf"/>
</dbReference>
<reference evidence="11 12" key="1">
    <citation type="submission" date="2020-02" db="EMBL/GenBank/DDBJ databases">
        <title>A chromosome-scale genome assembly of the black bullhead catfish (Ameiurus melas).</title>
        <authorList>
            <person name="Wen M."/>
            <person name="Zham M."/>
            <person name="Cabau C."/>
            <person name="Klopp C."/>
            <person name="Donnadieu C."/>
            <person name="Roques C."/>
            <person name="Bouchez O."/>
            <person name="Lampietro C."/>
            <person name="Jouanno E."/>
            <person name="Herpin A."/>
            <person name="Louis A."/>
            <person name="Berthelot C."/>
            <person name="Parey E."/>
            <person name="Roest-Crollius H."/>
            <person name="Braasch I."/>
            <person name="Postlethwait J."/>
            <person name="Robinson-Rechavi M."/>
            <person name="Echchiki A."/>
            <person name="Begum T."/>
            <person name="Montfort J."/>
            <person name="Schartl M."/>
            <person name="Bobe J."/>
            <person name="Guiguen Y."/>
        </authorList>
    </citation>
    <scope>NUCLEOTIDE SEQUENCE [LARGE SCALE GENOMIC DNA]</scope>
    <source>
        <strain evidence="11">M_S1</strain>
        <tissue evidence="11">Blood</tissue>
    </source>
</reference>
<evidence type="ECO:0000259" key="10">
    <source>
        <dbReference type="PROSITE" id="PS51085"/>
    </source>
</evidence>
<dbReference type="InterPro" id="IPR053116">
    <property type="entry name" value="GATA-type_Znf_Regulator"/>
</dbReference>
<dbReference type="Pfam" id="PF00111">
    <property type="entry name" value="Fer2"/>
    <property type="match status" value="1"/>
</dbReference>
<evidence type="ECO:0000256" key="8">
    <source>
        <dbReference type="SAM" id="MobiDB-lite"/>
    </source>
</evidence>
<dbReference type="CDD" id="cd00202">
    <property type="entry name" value="ZnF_GATA"/>
    <property type="match status" value="1"/>
</dbReference>
<dbReference type="GO" id="GO:0005634">
    <property type="term" value="C:nucleus"/>
    <property type="evidence" value="ECO:0007669"/>
    <property type="project" value="TreeGrafter"/>
</dbReference>
<dbReference type="InterPro" id="IPR000679">
    <property type="entry name" value="Znf_GATA"/>
</dbReference>
<feature type="domain" description="2Fe-2S ferredoxin-type" evidence="10">
    <location>
        <begin position="78"/>
        <end position="180"/>
    </location>
</feature>
<keyword evidence="7" id="KW-0862">Zinc</keyword>
<dbReference type="PRINTS" id="PR00355">
    <property type="entry name" value="ADRENODOXIN"/>
</dbReference>